<feature type="transmembrane region" description="Helical" evidence="2">
    <location>
        <begin position="149"/>
        <end position="177"/>
    </location>
</feature>
<keyword evidence="4" id="KW-1185">Reference proteome</keyword>
<feature type="compositionally biased region" description="Polar residues" evidence="1">
    <location>
        <begin position="248"/>
        <end position="260"/>
    </location>
</feature>
<dbReference type="Proteomes" id="UP000258522">
    <property type="component" value="Unassembled WGS sequence"/>
</dbReference>
<feature type="region of interest" description="Disordered" evidence="1">
    <location>
        <begin position="240"/>
        <end position="312"/>
    </location>
</feature>
<evidence type="ECO:0000256" key="2">
    <source>
        <dbReference type="SAM" id="Phobius"/>
    </source>
</evidence>
<comment type="caution">
    <text evidence="3">The sequence shown here is derived from an EMBL/GenBank/DDBJ whole genome shotgun (WGS) entry which is preliminary data.</text>
</comment>
<keyword evidence="2" id="KW-0812">Transmembrane</keyword>
<keyword evidence="2" id="KW-1133">Transmembrane helix</keyword>
<sequence>MQCSSSAVTALEATGGFMTYSSGSSGYPPAQPAGSYPGATSSFAKNDDGESKLSQYLTIAVTILGVAVYLGNFGPTFTLSADLGPGSGGRAGDAGTAVVVALLAALLAGLALLPKAKSNARIVGPIAVLGALLAISEMINMPAGFSIGWAMWFVLACSVIQAIAAVAALLLEIGIIIAPTPRPRYNYVQYGQYGAKSYYGQSTGSPQVGLHVHNPQQSPAGYGSQYGGYSSNQVPTQAGVPSVGGFNAQHSAQQGLSTPPTGFLSFSPPPSVGADIGSQVGSAPVSYSNPTGSQQSYGQDQESTSPSGPAPA</sequence>
<evidence type="ECO:0000256" key="1">
    <source>
        <dbReference type="SAM" id="MobiDB-lite"/>
    </source>
</evidence>
<name>A0A3E1HH60_9MYCO</name>
<organism evidence="3 4">
    <name type="scientific">Mycobacterium uberis</name>
    <dbReference type="NCBI Taxonomy" id="2162698"/>
    <lineage>
        <taxon>Bacteria</taxon>
        <taxon>Bacillati</taxon>
        <taxon>Actinomycetota</taxon>
        <taxon>Actinomycetes</taxon>
        <taxon>Mycobacteriales</taxon>
        <taxon>Mycobacteriaceae</taxon>
        <taxon>Mycobacterium</taxon>
    </lineage>
</organism>
<dbReference type="EMBL" id="QAYL01000009">
    <property type="protein sequence ID" value="RFD25788.1"/>
    <property type="molecule type" value="Genomic_DNA"/>
</dbReference>
<evidence type="ECO:0000313" key="4">
    <source>
        <dbReference type="Proteomes" id="UP000258522"/>
    </source>
</evidence>
<evidence type="ECO:0008006" key="5">
    <source>
        <dbReference type="Google" id="ProtNLM"/>
    </source>
</evidence>
<keyword evidence="2" id="KW-0472">Membrane</keyword>
<feature type="transmembrane region" description="Helical" evidence="2">
    <location>
        <begin position="56"/>
        <end position="74"/>
    </location>
</feature>
<dbReference type="AlphaFoldDB" id="A0A3E1HH60"/>
<proteinExistence type="predicted"/>
<accession>A0A3E1HH60</accession>
<dbReference type="InterPro" id="IPR035166">
    <property type="entry name" value="DUF5336"/>
</dbReference>
<reference evidence="3 4" key="1">
    <citation type="submission" date="2018-07" db="EMBL/GenBank/DDBJ databases">
        <title>Whole genome sequence of Mycobacterium uberis.</title>
        <authorList>
            <person name="Benjak A."/>
        </authorList>
    </citation>
    <scope>NUCLEOTIDE SEQUENCE [LARGE SCALE GENOMIC DNA]</scope>
    <source>
        <strain evidence="3 4">Jura</strain>
    </source>
</reference>
<dbReference type="Pfam" id="PF17270">
    <property type="entry name" value="DUF5336"/>
    <property type="match status" value="1"/>
</dbReference>
<feature type="transmembrane region" description="Helical" evidence="2">
    <location>
        <begin position="94"/>
        <end position="113"/>
    </location>
</feature>
<dbReference type="OrthoDB" id="4763530at2"/>
<feature type="compositionally biased region" description="Polar residues" evidence="1">
    <location>
        <begin position="279"/>
        <end position="312"/>
    </location>
</feature>
<evidence type="ECO:0000313" key="3">
    <source>
        <dbReference type="EMBL" id="RFD25788.1"/>
    </source>
</evidence>
<gene>
    <name evidence="3" type="ORF">MUBE_07625</name>
</gene>
<feature type="transmembrane region" description="Helical" evidence="2">
    <location>
        <begin position="122"/>
        <end position="143"/>
    </location>
</feature>
<protein>
    <recommendedName>
        <fullName evidence="5">34 kDa antigenic protein</fullName>
    </recommendedName>
</protein>